<accession>A0A822ZQV9</accession>
<dbReference type="EMBL" id="DUZY01000007">
    <property type="protein sequence ID" value="DAD45891.1"/>
    <property type="molecule type" value="Genomic_DNA"/>
</dbReference>
<sequence>MGEDEDSQVEDKPQVEIAVGDVVYSMMTWLEISLRPEGWCEASRVEWRDEVRRWLGKIQTSVDHAAGVRRWIQL</sequence>
<evidence type="ECO:0000313" key="2">
    <source>
        <dbReference type="Proteomes" id="UP000607653"/>
    </source>
</evidence>
<gene>
    <name evidence="1" type="ORF">HUJ06_004121</name>
</gene>
<comment type="caution">
    <text evidence="1">The sequence shown here is derived from an EMBL/GenBank/DDBJ whole genome shotgun (WGS) entry which is preliminary data.</text>
</comment>
<name>A0A822ZQV9_NELNU</name>
<keyword evidence="2" id="KW-1185">Reference proteome</keyword>
<evidence type="ECO:0000313" key="1">
    <source>
        <dbReference type="EMBL" id="DAD45891.1"/>
    </source>
</evidence>
<dbReference type="AlphaFoldDB" id="A0A822ZQV9"/>
<protein>
    <submittedName>
        <fullName evidence="1">Uncharacterized protein</fullName>
    </submittedName>
</protein>
<organism evidence="1 2">
    <name type="scientific">Nelumbo nucifera</name>
    <name type="common">Sacred lotus</name>
    <dbReference type="NCBI Taxonomy" id="4432"/>
    <lineage>
        <taxon>Eukaryota</taxon>
        <taxon>Viridiplantae</taxon>
        <taxon>Streptophyta</taxon>
        <taxon>Embryophyta</taxon>
        <taxon>Tracheophyta</taxon>
        <taxon>Spermatophyta</taxon>
        <taxon>Magnoliopsida</taxon>
        <taxon>Proteales</taxon>
        <taxon>Nelumbonaceae</taxon>
        <taxon>Nelumbo</taxon>
    </lineage>
</organism>
<proteinExistence type="predicted"/>
<reference evidence="1 2" key="1">
    <citation type="journal article" date="2020" name="Mol. Biol. Evol.">
        <title>Distinct Expression and Methylation Patterns for Genes with Different Fates following a Single Whole-Genome Duplication in Flowering Plants.</title>
        <authorList>
            <person name="Shi T."/>
            <person name="Rahmani R.S."/>
            <person name="Gugger P.F."/>
            <person name="Wang M."/>
            <person name="Li H."/>
            <person name="Zhang Y."/>
            <person name="Li Z."/>
            <person name="Wang Q."/>
            <person name="Van de Peer Y."/>
            <person name="Marchal K."/>
            <person name="Chen J."/>
        </authorList>
    </citation>
    <scope>NUCLEOTIDE SEQUENCE [LARGE SCALE GENOMIC DNA]</scope>
    <source>
        <tissue evidence="1">Leaf</tissue>
    </source>
</reference>
<dbReference type="Proteomes" id="UP000607653">
    <property type="component" value="Unassembled WGS sequence"/>
</dbReference>